<dbReference type="Pfam" id="PF01663">
    <property type="entry name" value="Phosphodiest"/>
    <property type="match status" value="1"/>
</dbReference>
<evidence type="ECO:0000313" key="1">
    <source>
        <dbReference type="EMBL" id="MBM6818809.1"/>
    </source>
</evidence>
<dbReference type="InterPro" id="IPR017850">
    <property type="entry name" value="Alkaline_phosphatase_core_sf"/>
</dbReference>
<sequence length="278" mass="31914">MKKVIFVLLDGCTYDGAKENMGFLEHLIESNKGTKFKVKGELPSMSRPIYETLFTGLPVSEHLIVNNIISRKSKEENIFSLCKKNNLRTAAAAYHWFSELYNKSPFNPIGDRIQLNTDRNVENGIFYYEDHYPDNHLFNDGEFLRSNFNPDFLFIHSMNIDDAGHKFGSNSEEYACSISKADTILGLYLPNWIEEGYNVIVTSDHGMNENKIHGGNDYIQRYVPLYIFSNEESNMQKGDFSEKEISQLNLAPLVCKLLGIDRSKRMKDIKEFGGTIFE</sequence>
<dbReference type="EMBL" id="JACJLL010000023">
    <property type="protein sequence ID" value="MBM6818809.1"/>
    <property type="molecule type" value="Genomic_DNA"/>
</dbReference>
<gene>
    <name evidence="1" type="ORF">H6A19_05580</name>
</gene>
<dbReference type="RefSeq" id="WP_204572004.1">
    <property type="nucleotide sequence ID" value="NZ_JACJLL010000023.1"/>
</dbReference>
<proteinExistence type="predicted"/>
<dbReference type="Gene3D" id="3.40.720.10">
    <property type="entry name" value="Alkaline Phosphatase, subunit A"/>
    <property type="match status" value="1"/>
</dbReference>
<dbReference type="Proteomes" id="UP000767334">
    <property type="component" value="Unassembled WGS sequence"/>
</dbReference>
<comment type="caution">
    <text evidence="1">The sequence shown here is derived from an EMBL/GenBank/DDBJ whole genome shotgun (WGS) entry which is preliminary data.</text>
</comment>
<dbReference type="PANTHER" id="PTHR10151">
    <property type="entry name" value="ECTONUCLEOTIDE PYROPHOSPHATASE/PHOSPHODIESTERASE"/>
    <property type="match status" value="1"/>
</dbReference>
<reference evidence="1 2" key="1">
    <citation type="journal article" date="2021" name="Sci. Rep.">
        <title>The distribution of antibiotic resistance genes in chicken gut microbiota commensals.</title>
        <authorList>
            <person name="Juricova H."/>
            <person name="Matiasovicova J."/>
            <person name="Kubasova T."/>
            <person name="Cejkova D."/>
            <person name="Rychlik I."/>
        </authorList>
    </citation>
    <scope>NUCLEOTIDE SEQUENCE [LARGE SCALE GENOMIC DNA]</scope>
    <source>
        <strain evidence="1 2">An435</strain>
    </source>
</reference>
<dbReference type="InterPro" id="IPR002591">
    <property type="entry name" value="Phosphodiest/P_Trfase"/>
</dbReference>
<dbReference type="PANTHER" id="PTHR10151:SF120">
    <property type="entry name" value="BIS(5'-ADENOSYL)-TRIPHOSPHATASE"/>
    <property type="match status" value="1"/>
</dbReference>
<name>A0ABS2FEF8_9CLOT</name>
<accession>A0ABS2FEF8</accession>
<protein>
    <submittedName>
        <fullName evidence="1">Alkaline phosphatase family protein</fullName>
    </submittedName>
</protein>
<dbReference type="SUPFAM" id="SSF53649">
    <property type="entry name" value="Alkaline phosphatase-like"/>
    <property type="match status" value="1"/>
</dbReference>
<keyword evidence="2" id="KW-1185">Reference proteome</keyword>
<evidence type="ECO:0000313" key="2">
    <source>
        <dbReference type="Proteomes" id="UP000767334"/>
    </source>
</evidence>
<organism evidence="1 2">
    <name type="scientific">Clostridium saudiense</name>
    <dbReference type="NCBI Taxonomy" id="1414720"/>
    <lineage>
        <taxon>Bacteria</taxon>
        <taxon>Bacillati</taxon>
        <taxon>Bacillota</taxon>
        <taxon>Clostridia</taxon>
        <taxon>Eubacteriales</taxon>
        <taxon>Clostridiaceae</taxon>
        <taxon>Clostridium</taxon>
    </lineage>
</organism>